<comment type="caution">
    <text evidence="2">The sequence shown here is derived from an EMBL/GenBank/DDBJ whole genome shotgun (WGS) entry which is preliminary data.</text>
</comment>
<dbReference type="Gene3D" id="2.30.42.10">
    <property type="match status" value="1"/>
</dbReference>
<dbReference type="SUPFAM" id="SSF50156">
    <property type="entry name" value="PDZ domain-like"/>
    <property type="match status" value="1"/>
</dbReference>
<evidence type="ECO:0000256" key="1">
    <source>
        <dbReference type="SAM" id="MobiDB-lite"/>
    </source>
</evidence>
<dbReference type="InterPro" id="IPR036034">
    <property type="entry name" value="PDZ_sf"/>
</dbReference>
<feature type="region of interest" description="Disordered" evidence="1">
    <location>
        <begin position="1"/>
        <end position="35"/>
    </location>
</feature>
<feature type="compositionally biased region" description="Acidic residues" evidence="1">
    <location>
        <begin position="1"/>
        <end position="10"/>
    </location>
</feature>
<proteinExistence type="predicted"/>
<dbReference type="EMBL" id="JAAIJQ010000077">
    <property type="protein sequence ID" value="NEV64174.1"/>
    <property type="molecule type" value="Genomic_DNA"/>
</dbReference>
<accession>A0A6M0K4G3</accession>
<keyword evidence="3" id="KW-1185">Reference proteome</keyword>
<evidence type="ECO:0000313" key="3">
    <source>
        <dbReference type="Proteomes" id="UP000483379"/>
    </source>
</evidence>
<organism evidence="2 3">
    <name type="scientific">Thiorhodococcus minor</name>
    <dbReference type="NCBI Taxonomy" id="57489"/>
    <lineage>
        <taxon>Bacteria</taxon>
        <taxon>Pseudomonadati</taxon>
        <taxon>Pseudomonadota</taxon>
        <taxon>Gammaproteobacteria</taxon>
        <taxon>Chromatiales</taxon>
        <taxon>Chromatiaceae</taxon>
        <taxon>Thiorhodococcus</taxon>
    </lineage>
</organism>
<name>A0A6M0K4G3_9GAMM</name>
<dbReference type="AlphaFoldDB" id="A0A6M0K4G3"/>
<reference evidence="2 3" key="1">
    <citation type="submission" date="2020-02" db="EMBL/GenBank/DDBJ databases">
        <title>Genome sequences of Thiorhodococcus mannitoliphagus and Thiorhodococcus minor, purple sulfur photosynthetic bacteria in the gammaproteobacterial family, Chromatiaceae.</title>
        <authorList>
            <person name="Aviles F.A."/>
            <person name="Meyer T.E."/>
            <person name="Kyndt J.A."/>
        </authorList>
    </citation>
    <scope>NUCLEOTIDE SEQUENCE [LARGE SCALE GENOMIC DNA]</scope>
    <source>
        <strain evidence="2 3">DSM 11518</strain>
    </source>
</reference>
<sequence>MSTTETEESAPPEGTSEEAAPAAELTPPEPSPGLVARVDDLAAGWGRMQAELAELHQRVGQLEQRPAVAANDGPEERRAALARTTEQQRDALVKAGVAVDVAEDILWRRAQVSLERLYTRDRAAREGWLNTDRYQEELSRINEQRVSLRDEVGTEVYDRYLFETGEDNRILVDSVIPGSAGDESGMLPGDVIERYGDEPILGFRDLRGATTEGEPGELVPVQVRRAGGMVELLLPRGPIGIRLDSTRVEPKG</sequence>
<dbReference type="RefSeq" id="WP_164454708.1">
    <property type="nucleotide sequence ID" value="NZ_JAAIJQ010000077.1"/>
</dbReference>
<feature type="compositionally biased region" description="Low complexity" evidence="1">
    <location>
        <begin position="11"/>
        <end position="26"/>
    </location>
</feature>
<protein>
    <submittedName>
        <fullName evidence="2">PDZ domain-containing protein</fullName>
    </submittedName>
</protein>
<gene>
    <name evidence="2" type="ORF">G3446_20180</name>
</gene>
<dbReference type="Proteomes" id="UP000483379">
    <property type="component" value="Unassembled WGS sequence"/>
</dbReference>
<evidence type="ECO:0000313" key="2">
    <source>
        <dbReference type="EMBL" id="NEV64174.1"/>
    </source>
</evidence>